<dbReference type="GO" id="GO:0016020">
    <property type="term" value="C:membrane"/>
    <property type="evidence" value="ECO:0007669"/>
    <property type="project" value="UniProtKB-SubCell"/>
</dbReference>
<keyword evidence="4 6" id="KW-0472">Membrane</keyword>
<dbReference type="PANTHER" id="PTHR33048">
    <property type="entry name" value="PTH11-LIKE INTEGRAL MEMBRANE PROTEIN (AFU_ORTHOLOGUE AFUA_5G11245)"/>
    <property type="match status" value="1"/>
</dbReference>
<name>A0A9P4JES2_9PEZI</name>
<evidence type="ECO:0000256" key="2">
    <source>
        <dbReference type="ARBA" id="ARBA00022692"/>
    </source>
</evidence>
<evidence type="ECO:0000313" key="9">
    <source>
        <dbReference type="Proteomes" id="UP000799439"/>
    </source>
</evidence>
<evidence type="ECO:0000256" key="5">
    <source>
        <dbReference type="ARBA" id="ARBA00038359"/>
    </source>
</evidence>
<evidence type="ECO:0000256" key="6">
    <source>
        <dbReference type="SAM" id="Phobius"/>
    </source>
</evidence>
<dbReference type="AlphaFoldDB" id="A0A9P4JES2"/>
<feature type="transmembrane region" description="Helical" evidence="6">
    <location>
        <begin position="14"/>
        <end position="38"/>
    </location>
</feature>
<comment type="caution">
    <text evidence="8">The sequence shown here is derived from an EMBL/GenBank/DDBJ whole genome shotgun (WGS) entry which is preliminary data.</text>
</comment>
<keyword evidence="2 6" id="KW-0812">Transmembrane</keyword>
<proteinExistence type="inferred from homology"/>
<comment type="similarity">
    <text evidence="5">Belongs to the SAT4 family.</text>
</comment>
<dbReference type="Pfam" id="PF20684">
    <property type="entry name" value="Fung_rhodopsin"/>
    <property type="match status" value="1"/>
</dbReference>
<dbReference type="InterPro" id="IPR049326">
    <property type="entry name" value="Rhodopsin_dom_fungi"/>
</dbReference>
<accession>A0A9P4JES2</accession>
<dbReference type="PANTHER" id="PTHR33048:SF47">
    <property type="entry name" value="INTEGRAL MEMBRANE PROTEIN-RELATED"/>
    <property type="match status" value="1"/>
</dbReference>
<reference evidence="8" key="1">
    <citation type="journal article" date="2020" name="Stud. Mycol.">
        <title>101 Dothideomycetes genomes: a test case for predicting lifestyles and emergence of pathogens.</title>
        <authorList>
            <person name="Haridas S."/>
            <person name="Albert R."/>
            <person name="Binder M."/>
            <person name="Bloem J."/>
            <person name="Labutti K."/>
            <person name="Salamov A."/>
            <person name="Andreopoulos B."/>
            <person name="Baker S."/>
            <person name="Barry K."/>
            <person name="Bills G."/>
            <person name="Bluhm B."/>
            <person name="Cannon C."/>
            <person name="Castanera R."/>
            <person name="Culley D."/>
            <person name="Daum C."/>
            <person name="Ezra D."/>
            <person name="Gonzalez J."/>
            <person name="Henrissat B."/>
            <person name="Kuo A."/>
            <person name="Liang C."/>
            <person name="Lipzen A."/>
            <person name="Lutzoni F."/>
            <person name="Magnuson J."/>
            <person name="Mondo S."/>
            <person name="Nolan M."/>
            <person name="Ohm R."/>
            <person name="Pangilinan J."/>
            <person name="Park H.-J."/>
            <person name="Ramirez L."/>
            <person name="Alfaro M."/>
            <person name="Sun H."/>
            <person name="Tritt A."/>
            <person name="Yoshinaga Y."/>
            <person name="Zwiers L.-H."/>
            <person name="Turgeon B."/>
            <person name="Goodwin S."/>
            <person name="Spatafora J."/>
            <person name="Crous P."/>
            <person name="Grigoriev I."/>
        </authorList>
    </citation>
    <scope>NUCLEOTIDE SEQUENCE</scope>
    <source>
        <strain evidence="8">CBS 260.36</strain>
    </source>
</reference>
<gene>
    <name evidence="8" type="ORF">K461DRAFT_290516</name>
</gene>
<dbReference type="Proteomes" id="UP000799439">
    <property type="component" value="Unassembled WGS sequence"/>
</dbReference>
<feature type="transmembrane region" description="Helical" evidence="6">
    <location>
        <begin position="127"/>
        <end position="149"/>
    </location>
</feature>
<evidence type="ECO:0000259" key="7">
    <source>
        <dbReference type="Pfam" id="PF20684"/>
    </source>
</evidence>
<evidence type="ECO:0000313" key="8">
    <source>
        <dbReference type="EMBL" id="KAF2158275.1"/>
    </source>
</evidence>
<dbReference type="OrthoDB" id="5278984at2759"/>
<evidence type="ECO:0000256" key="3">
    <source>
        <dbReference type="ARBA" id="ARBA00022989"/>
    </source>
</evidence>
<feature type="transmembrane region" description="Helical" evidence="6">
    <location>
        <begin position="92"/>
        <end position="115"/>
    </location>
</feature>
<feature type="transmembrane region" description="Helical" evidence="6">
    <location>
        <begin position="209"/>
        <end position="232"/>
    </location>
</feature>
<organism evidence="8 9">
    <name type="scientific">Myriangium duriaei CBS 260.36</name>
    <dbReference type="NCBI Taxonomy" id="1168546"/>
    <lineage>
        <taxon>Eukaryota</taxon>
        <taxon>Fungi</taxon>
        <taxon>Dikarya</taxon>
        <taxon>Ascomycota</taxon>
        <taxon>Pezizomycotina</taxon>
        <taxon>Dothideomycetes</taxon>
        <taxon>Dothideomycetidae</taxon>
        <taxon>Myriangiales</taxon>
        <taxon>Myriangiaceae</taxon>
        <taxon>Myriangium</taxon>
    </lineage>
</organism>
<dbReference type="EMBL" id="ML996081">
    <property type="protein sequence ID" value="KAF2158275.1"/>
    <property type="molecule type" value="Genomic_DNA"/>
</dbReference>
<evidence type="ECO:0000256" key="4">
    <source>
        <dbReference type="ARBA" id="ARBA00023136"/>
    </source>
</evidence>
<keyword evidence="9" id="KW-1185">Reference proteome</keyword>
<keyword evidence="3 6" id="KW-1133">Transmembrane helix</keyword>
<protein>
    <recommendedName>
        <fullName evidence="7">Rhodopsin domain-containing protein</fullName>
    </recommendedName>
</protein>
<comment type="subcellular location">
    <subcellularLocation>
        <location evidence="1">Membrane</location>
        <topology evidence="1">Multi-pass membrane protein</topology>
    </subcellularLocation>
</comment>
<dbReference type="InterPro" id="IPR052337">
    <property type="entry name" value="SAT4-like"/>
</dbReference>
<evidence type="ECO:0000256" key="1">
    <source>
        <dbReference type="ARBA" id="ARBA00004141"/>
    </source>
</evidence>
<feature type="transmembrane region" description="Helical" evidence="6">
    <location>
        <begin position="50"/>
        <end position="72"/>
    </location>
</feature>
<sequence>MPPVENNNPYHNNYASIIAVDAMCAFVSIICISTRLYVRRVLIGKVALDDWLLLAGVIVYVASTFNDGTAWVKRMKEGVYPGPDPGYLIEVVAVFPYLLAEVLVRAAYLAFYLNITPPELDTWWSRWTLKITFGIYAIFEMSVAFIYVFQCGYPGNIGNSDVPCVDATALGVLFDMSYGFDAAFDWLMALIPMRVVYKSTLNKRTKRSVMAILLLGCCASVLAVAVIPLSHFEGIFSATNEYDMHLGIDIDIVATCEALVAIICLSLAACKSLFRSWLDGEPTEYNGVSDASTLPKPLALQLEALDSQNTDQKRG</sequence>
<feature type="domain" description="Rhodopsin" evidence="7">
    <location>
        <begin position="35"/>
        <end position="275"/>
    </location>
</feature>
<feature type="transmembrane region" description="Helical" evidence="6">
    <location>
        <begin position="178"/>
        <end position="197"/>
    </location>
</feature>
<feature type="transmembrane region" description="Helical" evidence="6">
    <location>
        <begin position="252"/>
        <end position="270"/>
    </location>
</feature>